<evidence type="ECO:0000313" key="3">
    <source>
        <dbReference type="EMBL" id="HEN14824.1"/>
    </source>
</evidence>
<comment type="caution">
    <text evidence="3">The sequence shown here is derived from an EMBL/GenBank/DDBJ whole genome shotgun (WGS) entry which is preliminary data.</text>
</comment>
<dbReference type="InterPro" id="IPR010496">
    <property type="entry name" value="AL/BT2_dom"/>
</dbReference>
<keyword evidence="1" id="KW-0732">Signal</keyword>
<dbReference type="GO" id="GO:0016787">
    <property type="term" value="F:hydrolase activity"/>
    <property type="evidence" value="ECO:0007669"/>
    <property type="project" value="InterPro"/>
</dbReference>
<name>A0A7C2JXA2_9PLAN</name>
<dbReference type="AlphaFoldDB" id="A0A7C2JXA2"/>
<proteinExistence type="predicted"/>
<protein>
    <submittedName>
        <fullName evidence="3">DUF1080 domain-containing protein</fullName>
    </submittedName>
</protein>
<sequence length="236" mass="25487">MKVCLPCVLLMAVVLAGCAPSGAPLPAPPKSIPELAQEYAALEPAADEPPFELEPDFRLLTVADFQSFPADVASWSMQADTLVSTGKPKGYIYSHDTFANFTWRLEYRFPRPVSLDSDDAFKGNTGFLVYITGEPKIWPVCLEVQGKHADMANVKENGGAEAPQVSGDPAARLAARNPVGQWNALEIVSRDGELSVSLNGQPVTHSAPAFLSAGAIGIQAEDHPFEIRRMRIRVDP</sequence>
<feature type="chain" id="PRO_5027935925" evidence="1">
    <location>
        <begin position="24"/>
        <end position="236"/>
    </location>
</feature>
<evidence type="ECO:0000259" key="2">
    <source>
        <dbReference type="Pfam" id="PF06439"/>
    </source>
</evidence>
<organism evidence="3">
    <name type="scientific">Schlesneria paludicola</name>
    <dbReference type="NCBI Taxonomy" id="360056"/>
    <lineage>
        <taxon>Bacteria</taxon>
        <taxon>Pseudomonadati</taxon>
        <taxon>Planctomycetota</taxon>
        <taxon>Planctomycetia</taxon>
        <taxon>Planctomycetales</taxon>
        <taxon>Planctomycetaceae</taxon>
        <taxon>Schlesneria</taxon>
    </lineage>
</organism>
<dbReference type="EMBL" id="DSOK01000150">
    <property type="protein sequence ID" value="HEN14824.1"/>
    <property type="molecule type" value="Genomic_DNA"/>
</dbReference>
<reference evidence="3" key="1">
    <citation type="journal article" date="2020" name="mSystems">
        <title>Genome- and Community-Level Interaction Insights into Carbon Utilization and Element Cycling Functions of Hydrothermarchaeota in Hydrothermal Sediment.</title>
        <authorList>
            <person name="Zhou Z."/>
            <person name="Liu Y."/>
            <person name="Xu W."/>
            <person name="Pan J."/>
            <person name="Luo Z.H."/>
            <person name="Li M."/>
        </authorList>
    </citation>
    <scope>NUCLEOTIDE SEQUENCE [LARGE SCALE GENOMIC DNA]</scope>
    <source>
        <strain evidence="3">SpSt-339</strain>
    </source>
</reference>
<dbReference type="Gene3D" id="2.60.120.560">
    <property type="entry name" value="Exo-inulinase, domain 1"/>
    <property type="match status" value="1"/>
</dbReference>
<accession>A0A7C2JXA2</accession>
<feature type="domain" description="3-keto-alpha-glucoside-1,2-lyase/3-keto-2-hydroxy-glucal hydratase" evidence="2">
    <location>
        <begin position="75"/>
        <end position="233"/>
    </location>
</feature>
<feature type="signal peptide" evidence="1">
    <location>
        <begin position="1"/>
        <end position="23"/>
    </location>
</feature>
<gene>
    <name evidence="3" type="ORF">ENQ76_05055</name>
</gene>
<dbReference type="Pfam" id="PF06439">
    <property type="entry name" value="3keto-disac_hyd"/>
    <property type="match status" value="1"/>
</dbReference>
<evidence type="ECO:0000256" key="1">
    <source>
        <dbReference type="SAM" id="SignalP"/>
    </source>
</evidence>
<dbReference type="PROSITE" id="PS51257">
    <property type="entry name" value="PROKAR_LIPOPROTEIN"/>
    <property type="match status" value="1"/>
</dbReference>